<dbReference type="AlphaFoldDB" id="A0AAE3V8W5"/>
<sequence>MRERLRLIGPYGAGSQNDFDDMVFQHSGCGVIALADLFFYLEQREKWREAGERSHPDFFRQSGVQYRSELEKLWHSFPLRRFELGVDGLSLARSFNRRARALGSPFRARWGSFCTAEALRRAIYSMLQRDIPVILSVGPGFALEGRRGLPLRRHGASAGEARDHYMTVVGLSRRAEGDVLLLASWGELYEAEFSAYLSGRAHPPVFGTLLSSVLIIE</sequence>
<dbReference type="RefSeq" id="WP_106612420.1">
    <property type="nucleotide sequence ID" value="NZ_JAUSTO010000001.1"/>
</dbReference>
<proteinExistence type="predicted"/>
<accession>A0AAE3V8W5</accession>
<comment type="caution">
    <text evidence="1">The sequence shown here is derived from an EMBL/GenBank/DDBJ whole genome shotgun (WGS) entry which is preliminary data.</text>
</comment>
<organism evidence="1 2">
    <name type="scientific">Moryella indoligenes</name>
    <dbReference type="NCBI Taxonomy" id="371674"/>
    <lineage>
        <taxon>Bacteria</taxon>
        <taxon>Bacillati</taxon>
        <taxon>Bacillota</taxon>
        <taxon>Clostridia</taxon>
        <taxon>Lachnospirales</taxon>
        <taxon>Lachnospiraceae</taxon>
        <taxon>Moryella</taxon>
    </lineage>
</organism>
<dbReference type="EMBL" id="JAUSTO010000001">
    <property type="protein sequence ID" value="MDQ0151415.1"/>
    <property type="molecule type" value="Genomic_DNA"/>
</dbReference>
<gene>
    <name evidence="1" type="ORF">J2S20_000089</name>
</gene>
<keyword evidence="2" id="KW-1185">Reference proteome</keyword>
<reference evidence="1" key="1">
    <citation type="submission" date="2023-07" db="EMBL/GenBank/DDBJ databases">
        <title>Genomic Encyclopedia of Type Strains, Phase IV (KMG-IV): sequencing the most valuable type-strain genomes for metagenomic binning, comparative biology and taxonomic classification.</title>
        <authorList>
            <person name="Goeker M."/>
        </authorList>
    </citation>
    <scope>NUCLEOTIDE SEQUENCE</scope>
    <source>
        <strain evidence="1">DSM 19659</strain>
    </source>
</reference>
<evidence type="ECO:0000313" key="1">
    <source>
        <dbReference type="EMBL" id="MDQ0151415.1"/>
    </source>
</evidence>
<name>A0AAE3V8W5_9FIRM</name>
<dbReference type="Proteomes" id="UP001241537">
    <property type="component" value="Unassembled WGS sequence"/>
</dbReference>
<evidence type="ECO:0000313" key="2">
    <source>
        <dbReference type="Proteomes" id="UP001241537"/>
    </source>
</evidence>
<protein>
    <submittedName>
        <fullName evidence="1">Uncharacterized protein</fullName>
    </submittedName>
</protein>